<dbReference type="PANTHER" id="PTHR36933">
    <property type="entry name" value="SLL0788 PROTEIN"/>
    <property type="match status" value="1"/>
</dbReference>
<dbReference type="Proteomes" id="UP000244189">
    <property type="component" value="Unassembled WGS sequence"/>
</dbReference>
<feature type="domain" description="DUF305" evidence="3">
    <location>
        <begin position="21"/>
        <end position="102"/>
    </location>
</feature>
<evidence type="ECO:0000256" key="2">
    <source>
        <dbReference type="SAM" id="SignalP"/>
    </source>
</evidence>
<comment type="caution">
    <text evidence="4">The sequence shown here is derived from an EMBL/GenBank/DDBJ whole genome shotgun (WGS) entry which is preliminary data.</text>
</comment>
<feature type="signal peptide" evidence="2">
    <location>
        <begin position="1"/>
        <end position="21"/>
    </location>
</feature>
<proteinExistence type="predicted"/>
<dbReference type="Gene3D" id="1.20.1260.10">
    <property type="match status" value="1"/>
</dbReference>
<keyword evidence="5" id="KW-1185">Reference proteome</keyword>
<dbReference type="AlphaFoldDB" id="A0A2T5GH07"/>
<evidence type="ECO:0000256" key="1">
    <source>
        <dbReference type="SAM" id="MobiDB-lite"/>
    </source>
</evidence>
<sequence length="126" mass="13687">MKSRTTLLIAIALSGSTAAIAQTDSFASAMDAAMTRMHGAMMTGYSSDPDRDFARMMIPHHQGAIDMAEVELRYGKDERLRRLAQGIIVEQRQEIAVMQSILSEGGALPPHTEPTATGHPHQGDRP</sequence>
<dbReference type="InterPro" id="IPR012347">
    <property type="entry name" value="Ferritin-like"/>
</dbReference>
<dbReference type="Pfam" id="PF03713">
    <property type="entry name" value="DUF305"/>
    <property type="match status" value="1"/>
</dbReference>
<accession>A0A2T5GH07</accession>
<name>A0A2T5GH07_9SPHN</name>
<dbReference type="PANTHER" id="PTHR36933:SF1">
    <property type="entry name" value="SLL0788 PROTEIN"/>
    <property type="match status" value="1"/>
</dbReference>
<dbReference type="InterPro" id="IPR005183">
    <property type="entry name" value="DUF305_CopM-like"/>
</dbReference>
<protein>
    <recommendedName>
        <fullName evidence="3">DUF305 domain-containing protein</fullName>
    </recommendedName>
</protein>
<reference evidence="4 5" key="1">
    <citation type="submission" date="2018-04" db="EMBL/GenBank/DDBJ databases">
        <title>Genomic Encyclopedia of Type Strains, Phase III (KMG-III): the genomes of soil and plant-associated and newly described type strains.</title>
        <authorList>
            <person name="Whitman W."/>
        </authorList>
    </citation>
    <scope>NUCLEOTIDE SEQUENCE [LARGE SCALE GENOMIC DNA]</scope>
    <source>
        <strain evidence="4 5">MA101b</strain>
    </source>
</reference>
<dbReference type="RefSeq" id="WP_268795101.1">
    <property type="nucleotide sequence ID" value="NZ_QAOG01000007.1"/>
</dbReference>
<feature type="chain" id="PRO_5015786014" description="DUF305 domain-containing protein" evidence="2">
    <location>
        <begin position="22"/>
        <end position="126"/>
    </location>
</feature>
<feature type="region of interest" description="Disordered" evidence="1">
    <location>
        <begin position="104"/>
        <end position="126"/>
    </location>
</feature>
<gene>
    <name evidence="4" type="ORF">C8J26_3464</name>
</gene>
<keyword evidence="2" id="KW-0732">Signal</keyword>
<evidence type="ECO:0000313" key="4">
    <source>
        <dbReference type="EMBL" id="PTQ58597.1"/>
    </source>
</evidence>
<organism evidence="4 5">
    <name type="scientific">Sphingomonas aurantiaca</name>
    <dbReference type="NCBI Taxonomy" id="185949"/>
    <lineage>
        <taxon>Bacteria</taxon>
        <taxon>Pseudomonadati</taxon>
        <taxon>Pseudomonadota</taxon>
        <taxon>Alphaproteobacteria</taxon>
        <taxon>Sphingomonadales</taxon>
        <taxon>Sphingomonadaceae</taxon>
        <taxon>Sphingomonas</taxon>
    </lineage>
</organism>
<dbReference type="EMBL" id="QAOG01000007">
    <property type="protein sequence ID" value="PTQ58597.1"/>
    <property type="molecule type" value="Genomic_DNA"/>
</dbReference>
<evidence type="ECO:0000259" key="3">
    <source>
        <dbReference type="Pfam" id="PF03713"/>
    </source>
</evidence>
<evidence type="ECO:0000313" key="5">
    <source>
        <dbReference type="Proteomes" id="UP000244189"/>
    </source>
</evidence>